<organism evidence="1 2">
    <name type="scientific">Clostridium novyi A str. 4552</name>
    <dbReference type="NCBI Taxonomy" id="1444289"/>
    <lineage>
        <taxon>Bacteria</taxon>
        <taxon>Bacillati</taxon>
        <taxon>Bacillota</taxon>
        <taxon>Clostridia</taxon>
        <taxon>Eubacteriales</taxon>
        <taxon>Clostridiaceae</taxon>
        <taxon>Clostridium</taxon>
    </lineage>
</organism>
<dbReference type="Proteomes" id="UP000030012">
    <property type="component" value="Unassembled WGS sequence"/>
</dbReference>
<dbReference type="RefSeq" id="WP_039256102.1">
    <property type="nucleotide sequence ID" value="NZ_JENJ01000065.1"/>
</dbReference>
<name>A0A0A0I4L3_CLONO</name>
<accession>A0A0A0I4L3</accession>
<dbReference type="EMBL" id="JENJ01000065">
    <property type="protein sequence ID" value="KGM94640.1"/>
    <property type="molecule type" value="Genomic_DNA"/>
</dbReference>
<reference evidence="1 2" key="1">
    <citation type="submission" date="2014-01" db="EMBL/GenBank/DDBJ databases">
        <title>Plasmidome dynamics in the species complex Clostridium novyi sensu lato converts strains of independent lineages into distinctly different pathogens.</title>
        <authorList>
            <person name="Skarin H."/>
            <person name="Segerman B."/>
        </authorList>
    </citation>
    <scope>NUCLEOTIDE SEQUENCE [LARGE SCALE GENOMIC DNA]</scope>
    <source>
        <strain evidence="1 2">4552</strain>
    </source>
</reference>
<dbReference type="AlphaFoldDB" id="A0A0A0I4L3"/>
<protein>
    <submittedName>
        <fullName evidence="1">Uncharacterized protein</fullName>
    </submittedName>
</protein>
<proteinExistence type="predicted"/>
<evidence type="ECO:0000313" key="2">
    <source>
        <dbReference type="Proteomes" id="UP000030012"/>
    </source>
</evidence>
<dbReference type="OrthoDB" id="2533640at2"/>
<sequence length="377" mass="43590">MEYDKKRNGKIVTIYKRDFNITANMVVFKELKQNYNSYDDKIIFTDSNLEQGDIVEFVKDKYIVISDKENVNNIYYRYIIRKLYKTIKIWIDDKLEEFDAFVETGNNITQEDKYINLPVGTIKLIMQENEKTDKIDYDKRFITMNNAYKVVGFTSEYAGLKYIYAEKTQFSAEDDKENEIADATKHIHTYKLNIINKSPLLITMGDDPVTLQVECTDNDKKVEKPTLIYSIDKEGIIKVADNKITPLKNGSCKLTIKFENVKKSIDVNVIEQQVDNKTIEIEGKSKIGWGKKGIYTVILKNNDKVYKDRIEFQLVEKKTGKATKLAKIIEQDVEAGTCTIQANDKQNDGTVILKVKTSIGETQEKEIEICSFWLVGR</sequence>
<gene>
    <name evidence="1" type="ORF">Z968_11285</name>
</gene>
<evidence type="ECO:0000313" key="1">
    <source>
        <dbReference type="EMBL" id="KGM94640.1"/>
    </source>
</evidence>
<comment type="caution">
    <text evidence="1">The sequence shown here is derived from an EMBL/GenBank/DDBJ whole genome shotgun (WGS) entry which is preliminary data.</text>
</comment>